<keyword evidence="2" id="KW-0067">ATP-binding</keyword>
<dbReference type="SMART" id="SM00421">
    <property type="entry name" value="HTH_LUXR"/>
    <property type="match status" value="1"/>
</dbReference>
<dbReference type="InterPro" id="IPR000792">
    <property type="entry name" value="Tscrpt_reg_LuxR_C"/>
</dbReference>
<dbReference type="Gene3D" id="1.10.10.10">
    <property type="entry name" value="Winged helix-like DNA-binding domain superfamily/Winged helix DNA-binding domain"/>
    <property type="match status" value="1"/>
</dbReference>
<dbReference type="AlphaFoldDB" id="A0AAU1I926"/>
<dbReference type="GO" id="GO:0004016">
    <property type="term" value="F:adenylate cyclase activity"/>
    <property type="evidence" value="ECO:0007669"/>
    <property type="project" value="TreeGrafter"/>
</dbReference>
<dbReference type="InterPro" id="IPR027417">
    <property type="entry name" value="P-loop_NTPase"/>
</dbReference>
<gene>
    <name evidence="4" type="ORF">OG477_42345</name>
</gene>
<dbReference type="SUPFAM" id="SSF52540">
    <property type="entry name" value="P-loop containing nucleoside triphosphate hydrolases"/>
    <property type="match status" value="1"/>
</dbReference>
<name>A0AAU1I926_9ACTN</name>
<dbReference type="InterPro" id="IPR016032">
    <property type="entry name" value="Sig_transdc_resp-reg_C-effctor"/>
</dbReference>
<dbReference type="EMBL" id="CP108140">
    <property type="protein sequence ID" value="WTP91502.1"/>
    <property type="molecule type" value="Genomic_DNA"/>
</dbReference>
<dbReference type="SUPFAM" id="SSF46894">
    <property type="entry name" value="C-terminal effector domain of the bipartite response regulators"/>
    <property type="match status" value="1"/>
</dbReference>
<dbReference type="PROSITE" id="PS50043">
    <property type="entry name" value="HTH_LUXR_2"/>
    <property type="match status" value="1"/>
</dbReference>
<dbReference type="GO" id="GO:0006355">
    <property type="term" value="P:regulation of DNA-templated transcription"/>
    <property type="evidence" value="ECO:0007669"/>
    <property type="project" value="InterPro"/>
</dbReference>
<dbReference type="CDD" id="cd06170">
    <property type="entry name" value="LuxR_C_like"/>
    <property type="match status" value="1"/>
</dbReference>
<proteinExistence type="predicted"/>
<protein>
    <submittedName>
        <fullName evidence="4">AAA family ATPase</fullName>
    </submittedName>
</protein>
<dbReference type="InterPro" id="IPR011990">
    <property type="entry name" value="TPR-like_helical_dom_sf"/>
</dbReference>
<dbReference type="GO" id="GO:0003677">
    <property type="term" value="F:DNA binding"/>
    <property type="evidence" value="ECO:0007669"/>
    <property type="project" value="InterPro"/>
</dbReference>
<accession>A0AAU1I926</accession>
<dbReference type="Gene3D" id="3.40.50.300">
    <property type="entry name" value="P-loop containing nucleotide triphosphate hydrolases"/>
    <property type="match status" value="1"/>
</dbReference>
<sequence>MAGEEVSTVAGELLASEAGGFIGRVPQLEQLQACVSEVRGGASWTVVIEGEAGMGKTMLVQRLMSSLDDFDVLWASCDPMEQDLAFGVVDQLVRRFPPQMLTSSAMLAKAAFRDVAPAEVGAELIRILTTTQAHRPLVLAVDDVQWSDTASRVVLGFLERRLWTQRVLVLVTARTGSEALPGGESGQWWQRAATSTDHYVRMSLTGMDEAETSQMVPASGRDSISPAAVKRLVDYTGGHPLYLRSLLAAIPAGDLADLHRPLAAPESLTSTTRRAVDRLKPDSVSLVEALAVLGKTVPLPLAAQVAGVPASAEALEPALEAGLVQWWPREVPARVRIKHALQQEAIYQTVSPPRRRALHSAAASLVDANAAWRHRVAAADHTAPALAVELDAEADRLASLGQLSRSATLILWAAELSDSRDDHERRLLTGAIRLLLARDYLRCFDLTDAVRSCTESPTRTCVLGGLAYAQGDLQEAQWRLTEALRAADTQGPVHIAELACVWLGTIYTRQHHWEKALPLVLRAAGLDLPQPRAVNYARHLMILASDTLAETRPAPDRRAFTDGEESARAALAASLLLNPRGILREMAQELHAGMEDLKTLVRRQRVGEVQEIQVSEYFTLAAFQYLTGVWDDASLTAQHALTLATSSGQLFDFAAGHAIASMAAASQGRREVALDQLQASEQAAERTQLPLDQVYPVLARVILGQAQGDPHTMDKALKHLPAPSNGWQSWWLPLQVEAYTGTGRLDEAAEALGRLEAIAEDVAGLKVSARWLSGDLSMAKGDSDTASMAYRSGLALPADTDEIPFHRARLNHAYARLLLPTDPATAQRCFHRARETYLTIGATPFTERVTTESAGSQATRPPEEETVDALLEPLTARERAVARLVAEGMTNKETAQNLYVSPKTVEYHLGHIFEKLGLTSRRQLRRALDHQVNSGG</sequence>
<dbReference type="PANTHER" id="PTHR16305:SF35">
    <property type="entry name" value="TRANSCRIPTIONAL ACTIVATOR DOMAIN"/>
    <property type="match status" value="1"/>
</dbReference>
<dbReference type="Gene3D" id="1.25.40.10">
    <property type="entry name" value="Tetratricopeptide repeat domain"/>
    <property type="match status" value="1"/>
</dbReference>
<dbReference type="Pfam" id="PF13191">
    <property type="entry name" value="AAA_16"/>
    <property type="match status" value="1"/>
</dbReference>
<organism evidence="4">
    <name type="scientific">Streptomyces sp. NBC_00180</name>
    <dbReference type="NCBI Taxonomy" id="2903632"/>
    <lineage>
        <taxon>Bacteria</taxon>
        <taxon>Bacillati</taxon>
        <taxon>Actinomycetota</taxon>
        <taxon>Actinomycetes</taxon>
        <taxon>Kitasatosporales</taxon>
        <taxon>Streptomycetaceae</taxon>
        <taxon>Streptomyces</taxon>
    </lineage>
</organism>
<reference evidence="4" key="1">
    <citation type="submission" date="2022-10" db="EMBL/GenBank/DDBJ databases">
        <title>The complete genomes of actinobacterial strains from the NBC collection.</title>
        <authorList>
            <person name="Joergensen T.S."/>
            <person name="Alvarez Arevalo M."/>
            <person name="Sterndorff E.B."/>
            <person name="Faurdal D."/>
            <person name="Vuksanovic O."/>
            <person name="Mourched A.-S."/>
            <person name="Charusanti P."/>
            <person name="Shaw S."/>
            <person name="Blin K."/>
            <person name="Weber T."/>
        </authorList>
    </citation>
    <scope>NUCLEOTIDE SEQUENCE</scope>
    <source>
        <strain evidence="4">NBC 00180</strain>
    </source>
</reference>
<dbReference type="SUPFAM" id="SSF48452">
    <property type="entry name" value="TPR-like"/>
    <property type="match status" value="1"/>
</dbReference>
<dbReference type="InterPro" id="IPR041664">
    <property type="entry name" value="AAA_16"/>
</dbReference>
<evidence type="ECO:0000313" key="4">
    <source>
        <dbReference type="EMBL" id="WTP91502.1"/>
    </source>
</evidence>
<evidence type="ECO:0000259" key="3">
    <source>
        <dbReference type="PROSITE" id="PS50043"/>
    </source>
</evidence>
<keyword evidence="1" id="KW-0547">Nucleotide-binding</keyword>
<dbReference type="GO" id="GO:0005524">
    <property type="term" value="F:ATP binding"/>
    <property type="evidence" value="ECO:0007669"/>
    <property type="project" value="UniProtKB-KW"/>
</dbReference>
<dbReference type="PRINTS" id="PR00038">
    <property type="entry name" value="HTHLUXR"/>
</dbReference>
<dbReference type="Pfam" id="PF00196">
    <property type="entry name" value="GerE"/>
    <property type="match status" value="1"/>
</dbReference>
<dbReference type="GO" id="GO:0005737">
    <property type="term" value="C:cytoplasm"/>
    <property type="evidence" value="ECO:0007669"/>
    <property type="project" value="TreeGrafter"/>
</dbReference>
<feature type="domain" description="HTH luxR-type" evidence="3">
    <location>
        <begin position="867"/>
        <end position="931"/>
    </location>
</feature>
<dbReference type="InterPro" id="IPR036388">
    <property type="entry name" value="WH-like_DNA-bd_sf"/>
</dbReference>
<evidence type="ECO:0000256" key="2">
    <source>
        <dbReference type="ARBA" id="ARBA00022840"/>
    </source>
</evidence>
<dbReference type="PANTHER" id="PTHR16305">
    <property type="entry name" value="TESTICULAR SOLUBLE ADENYLYL CYCLASE"/>
    <property type="match status" value="1"/>
</dbReference>
<evidence type="ECO:0000256" key="1">
    <source>
        <dbReference type="ARBA" id="ARBA00022741"/>
    </source>
</evidence>